<name>A0AB38VS87_9CORY</name>
<accession>A0AB38VS87</accession>
<reference evidence="2 3" key="1">
    <citation type="submission" date="2018-12" db="EMBL/GenBank/DDBJ databases">
        <authorList>
            <consortium name="Pathogen Informatics"/>
        </authorList>
    </citation>
    <scope>NUCLEOTIDE SEQUENCE [LARGE SCALE GENOMIC DNA]</scope>
    <source>
        <strain evidence="2 3">NCTC949</strain>
    </source>
</reference>
<dbReference type="RefSeq" id="WP_126316866.1">
    <property type="nucleotide sequence ID" value="NZ_JBHOLU010000003.1"/>
</dbReference>
<evidence type="ECO:0000313" key="3">
    <source>
        <dbReference type="Proteomes" id="UP000271380"/>
    </source>
</evidence>
<evidence type="ECO:0000256" key="1">
    <source>
        <dbReference type="SAM" id="MobiDB-lite"/>
    </source>
</evidence>
<organism evidence="2 3">
    <name type="scientific">Corynebacterium kutscheri</name>
    <dbReference type="NCBI Taxonomy" id="35755"/>
    <lineage>
        <taxon>Bacteria</taxon>
        <taxon>Bacillati</taxon>
        <taxon>Actinomycetota</taxon>
        <taxon>Actinomycetes</taxon>
        <taxon>Mycobacteriales</taxon>
        <taxon>Corynebacteriaceae</taxon>
        <taxon>Corynebacterium</taxon>
    </lineage>
</organism>
<evidence type="ECO:0000313" key="2">
    <source>
        <dbReference type="EMBL" id="VEH06981.1"/>
    </source>
</evidence>
<feature type="region of interest" description="Disordered" evidence="1">
    <location>
        <begin position="1"/>
        <end position="26"/>
    </location>
</feature>
<dbReference type="Proteomes" id="UP000271380">
    <property type="component" value="Chromosome"/>
</dbReference>
<sequence length="166" mass="18969">MSLLLQPPGSRSCSLQVNGKKPEKPHTWESVEEFDQKAFAEAESNDFQANVPITARATAWARFTNKLQRAQEGKLRFGAGRHNDVDHMRCAPDILELKWSNVPPDADERGIWLRLYFSEPGQSPGLLLNLNLKLKHKNRNLDQDEDAICAQRRLEKHLSQNSRERG</sequence>
<dbReference type="AlphaFoldDB" id="A0AB38VS87"/>
<gene>
    <name evidence="2" type="ORF">NCTC949_01456</name>
</gene>
<proteinExistence type="predicted"/>
<protein>
    <submittedName>
        <fullName evidence="2">Uncharacterized protein</fullName>
    </submittedName>
</protein>
<dbReference type="EMBL" id="LR134377">
    <property type="protein sequence ID" value="VEH06981.1"/>
    <property type="molecule type" value="Genomic_DNA"/>
</dbReference>